<organism evidence="1">
    <name type="scientific">marine sediment metagenome</name>
    <dbReference type="NCBI Taxonomy" id="412755"/>
    <lineage>
        <taxon>unclassified sequences</taxon>
        <taxon>metagenomes</taxon>
        <taxon>ecological metagenomes</taxon>
    </lineage>
</organism>
<name>A0A0F9JCX4_9ZZZZ</name>
<accession>A0A0F9JCX4</accession>
<feature type="non-terminal residue" evidence="1">
    <location>
        <position position="1"/>
    </location>
</feature>
<comment type="caution">
    <text evidence="1">The sequence shown here is derived from an EMBL/GenBank/DDBJ whole genome shotgun (WGS) entry which is preliminary data.</text>
</comment>
<dbReference type="AlphaFoldDB" id="A0A0F9JCX4"/>
<dbReference type="EMBL" id="LAZR01018314">
    <property type="protein sequence ID" value="KKL96872.1"/>
    <property type="molecule type" value="Genomic_DNA"/>
</dbReference>
<evidence type="ECO:0000313" key="1">
    <source>
        <dbReference type="EMBL" id="KKL96872.1"/>
    </source>
</evidence>
<reference evidence="1" key="1">
    <citation type="journal article" date="2015" name="Nature">
        <title>Complex archaea that bridge the gap between prokaryotes and eukaryotes.</title>
        <authorList>
            <person name="Spang A."/>
            <person name="Saw J.H."/>
            <person name="Jorgensen S.L."/>
            <person name="Zaremba-Niedzwiedzka K."/>
            <person name="Martijn J."/>
            <person name="Lind A.E."/>
            <person name="van Eijk R."/>
            <person name="Schleper C."/>
            <person name="Guy L."/>
            <person name="Ettema T.J."/>
        </authorList>
    </citation>
    <scope>NUCLEOTIDE SEQUENCE</scope>
</reference>
<protein>
    <submittedName>
        <fullName evidence="1">Uncharacterized protein</fullName>
    </submittedName>
</protein>
<gene>
    <name evidence="1" type="ORF">LCGC14_1840160</name>
</gene>
<proteinExistence type="predicted"/>
<sequence length="39" mass="4466">SKHISYVVLKCPNMDIVVTKLRVGQSPPLIHRIRRGLLK</sequence>